<keyword evidence="1" id="KW-0472">Membrane</keyword>
<organism evidence="2 3">
    <name type="scientific">Hymenobacter gelipurpurascens</name>
    <dbReference type="NCBI Taxonomy" id="89968"/>
    <lineage>
        <taxon>Bacteria</taxon>
        <taxon>Pseudomonadati</taxon>
        <taxon>Bacteroidota</taxon>
        <taxon>Cytophagia</taxon>
        <taxon>Cytophagales</taxon>
        <taxon>Hymenobacteraceae</taxon>
        <taxon>Hymenobacter</taxon>
    </lineage>
</organism>
<proteinExistence type="predicted"/>
<dbReference type="RefSeq" id="WP_088845323.1">
    <property type="nucleotide sequence ID" value="NZ_FYEW01000003.1"/>
</dbReference>
<dbReference type="OrthoDB" id="765463at2"/>
<evidence type="ECO:0000313" key="2">
    <source>
        <dbReference type="EMBL" id="SNC77342.1"/>
    </source>
</evidence>
<dbReference type="AlphaFoldDB" id="A0A212UGF7"/>
<dbReference type="Pfam" id="PF20136">
    <property type="entry name" value="DUF6526"/>
    <property type="match status" value="1"/>
</dbReference>
<dbReference type="EMBL" id="FYEW01000003">
    <property type="protein sequence ID" value="SNC77342.1"/>
    <property type="molecule type" value="Genomic_DNA"/>
</dbReference>
<evidence type="ECO:0000256" key="1">
    <source>
        <dbReference type="SAM" id="Phobius"/>
    </source>
</evidence>
<gene>
    <name evidence="2" type="ORF">SAMN06265337_3925</name>
</gene>
<dbReference type="InterPro" id="IPR045385">
    <property type="entry name" value="DUF6526"/>
</dbReference>
<keyword evidence="3" id="KW-1185">Reference proteome</keyword>
<evidence type="ECO:0000313" key="3">
    <source>
        <dbReference type="Proteomes" id="UP000198131"/>
    </source>
</evidence>
<accession>A0A212UGF7</accession>
<name>A0A212UGF7_9BACT</name>
<protein>
    <submittedName>
        <fullName evidence="2">Uncharacterized protein</fullName>
    </submittedName>
</protein>
<feature type="transmembrane region" description="Helical" evidence="1">
    <location>
        <begin position="12"/>
        <end position="32"/>
    </location>
</feature>
<dbReference type="Proteomes" id="UP000198131">
    <property type="component" value="Unassembled WGS sequence"/>
</dbReference>
<keyword evidence="1" id="KW-0812">Transmembrane</keyword>
<sequence length="149" mass="17209">MANQPTKNTPMLYPWHHFVLLPALLILSGYGIRRYLAVAGDDTEESRLWFTLMALAVVSFGVLLMLRQHYALTLQDRIIRLEVRQRYFEITGQSLRPLEEQLSLSQLLSLRFAGDAELPGLVQSAIREKLSPKDIQSRIQDFHFDPMRV</sequence>
<feature type="transmembrane region" description="Helical" evidence="1">
    <location>
        <begin position="48"/>
        <end position="66"/>
    </location>
</feature>
<reference evidence="3" key="1">
    <citation type="submission" date="2017-06" db="EMBL/GenBank/DDBJ databases">
        <authorList>
            <person name="Varghese N."/>
            <person name="Submissions S."/>
        </authorList>
    </citation>
    <scope>NUCLEOTIDE SEQUENCE [LARGE SCALE GENOMIC DNA]</scope>
    <source>
        <strain evidence="3">DSM 11116</strain>
    </source>
</reference>
<keyword evidence="1" id="KW-1133">Transmembrane helix</keyword>